<dbReference type="InterPro" id="IPR052920">
    <property type="entry name" value="DNA-binding_regulatory"/>
</dbReference>
<dbReference type="Proteomes" id="UP000050544">
    <property type="component" value="Unassembled WGS sequence"/>
</dbReference>
<gene>
    <name evidence="3" type="ORF">SE15_01165</name>
</gene>
<dbReference type="InterPro" id="IPR029058">
    <property type="entry name" value="AB_hydrolase_fold"/>
</dbReference>
<evidence type="ECO:0000313" key="3">
    <source>
        <dbReference type="EMBL" id="KPL83875.1"/>
    </source>
</evidence>
<dbReference type="STRING" id="869279.SE15_01165"/>
<reference evidence="3 4" key="1">
    <citation type="submission" date="2015-07" db="EMBL/GenBank/DDBJ databases">
        <title>Whole genome sequence of Thermanaerothrix daxensis DSM 23592.</title>
        <authorList>
            <person name="Hemp J."/>
            <person name="Ward L.M."/>
            <person name="Pace L.A."/>
            <person name="Fischer W.W."/>
        </authorList>
    </citation>
    <scope>NUCLEOTIDE SEQUENCE [LARGE SCALE GENOMIC DNA]</scope>
    <source>
        <strain evidence="3 4">GNS-1</strain>
    </source>
</reference>
<proteinExistence type="predicted"/>
<feature type="domain" description="Serine aminopeptidase S33" evidence="2">
    <location>
        <begin position="83"/>
        <end position="194"/>
    </location>
</feature>
<dbReference type="Pfam" id="PF12146">
    <property type="entry name" value="Hydrolase_4"/>
    <property type="match status" value="1"/>
</dbReference>
<dbReference type="InterPro" id="IPR022742">
    <property type="entry name" value="Hydrolase_4"/>
</dbReference>
<dbReference type="RefSeq" id="WP_054520271.1">
    <property type="nucleotide sequence ID" value="NZ_LGKO01000002.1"/>
</dbReference>
<comment type="caution">
    <text evidence="3">The sequence shown here is derived from an EMBL/GenBank/DDBJ whole genome shotgun (WGS) entry which is preliminary data.</text>
</comment>
<dbReference type="EMBL" id="LGKO01000002">
    <property type="protein sequence ID" value="KPL83875.1"/>
    <property type="molecule type" value="Genomic_DNA"/>
</dbReference>
<sequence>MTIVLVVATIASALLLALVLFSAYLCWRALHPRVIPLLKTYQIEVEHGRLDEKAYRAWPKEEVKIRSPLGYYLAATYFPQPDARHTLIYAHGHGYSRFGGIRLVPFFHRLGFNVLLFDQRGHGLSGGTTCTYGYFERHDLKALTTWALERLGPNGKVGTMGESLGAATCLLHAALDPRVSFVIADSPYARLEEVFQRVLQKDYHLPLFPFYPLTSVMCRIFGRFSPRQVAPVEVMPVLHAPVLIIHGSADDLIPLEAAQQLWHAAPEGQCLLHVVEGAGHVEAYTLNPAAYFERIETFLRSFNLIEPAPVGEAPPPPRRRRTAQKRHAESIAFSLANPAIVEPPHPAQTPPASGVLPSTPPEAPDKETSAPVKPRRGRPRKGAQILPGGDQAGGMP</sequence>
<feature type="region of interest" description="Disordered" evidence="1">
    <location>
        <begin position="307"/>
        <end position="396"/>
    </location>
</feature>
<dbReference type="AlphaFoldDB" id="A0A0P6XUC1"/>
<evidence type="ECO:0000259" key="2">
    <source>
        <dbReference type="Pfam" id="PF12146"/>
    </source>
</evidence>
<protein>
    <recommendedName>
        <fullName evidence="2">Serine aminopeptidase S33 domain-containing protein</fullName>
    </recommendedName>
</protein>
<dbReference type="Gene3D" id="3.40.50.1820">
    <property type="entry name" value="alpha/beta hydrolase"/>
    <property type="match status" value="1"/>
</dbReference>
<dbReference type="PANTHER" id="PTHR43358">
    <property type="entry name" value="ALPHA/BETA-HYDROLASE"/>
    <property type="match status" value="1"/>
</dbReference>
<keyword evidence="4" id="KW-1185">Reference proteome</keyword>
<evidence type="ECO:0000313" key="4">
    <source>
        <dbReference type="Proteomes" id="UP000050544"/>
    </source>
</evidence>
<accession>A0A0P6XUC1</accession>
<name>A0A0P6XUC1_9CHLR</name>
<dbReference type="OrthoDB" id="9776685at2"/>
<evidence type="ECO:0000256" key="1">
    <source>
        <dbReference type="SAM" id="MobiDB-lite"/>
    </source>
</evidence>
<dbReference type="PANTHER" id="PTHR43358:SF5">
    <property type="entry name" value="EXPORTED PROTEIN"/>
    <property type="match status" value="1"/>
</dbReference>
<organism evidence="3 4">
    <name type="scientific">Thermanaerothrix daxensis</name>
    <dbReference type="NCBI Taxonomy" id="869279"/>
    <lineage>
        <taxon>Bacteria</taxon>
        <taxon>Bacillati</taxon>
        <taxon>Chloroflexota</taxon>
        <taxon>Anaerolineae</taxon>
        <taxon>Anaerolineales</taxon>
        <taxon>Anaerolineaceae</taxon>
        <taxon>Thermanaerothrix</taxon>
    </lineage>
</organism>
<dbReference type="SUPFAM" id="SSF53474">
    <property type="entry name" value="alpha/beta-Hydrolases"/>
    <property type="match status" value="1"/>
</dbReference>